<accession>A0A3E4KU05</accession>
<dbReference type="Proteomes" id="UP000284772">
    <property type="component" value="Unassembled WGS sequence"/>
</dbReference>
<dbReference type="AlphaFoldDB" id="A0A3E4KU05"/>
<proteinExistence type="predicted"/>
<dbReference type="RefSeq" id="WP_115501702.1">
    <property type="nucleotide sequence ID" value="NZ_CABMMK010000001.1"/>
</dbReference>
<organism evidence="1 2">
    <name type="scientific">Bacteroides intestinalis</name>
    <dbReference type="NCBI Taxonomy" id="329854"/>
    <lineage>
        <taxon>Bacteria</taxon>
        <taxon>Pseudomonadati</taxon>
        <taxon>Bacteroidota</taxon>
        <taxon>Bacteroidia</taxon>
        <taxon>Bacteroidales</taxon>
        <taxon>Bacteroidaceae</taxon>
        <taxon>Bacteroides</taxon>
    </lineage>
</organism>
<name>A0A3E4KU05_9BACE</name>
<evidence type="ECO:0000313" key="2">
    <source>
        <dbReference type="Proteomes" id="UP000284772"/>
    </source>
</evidence>
<dbReference type="EMBL" id="QRWT01000004">
    <property type="protein sequence ID" value="RGT54670.1"/>
    <property type="molecule type" value="Genomic_DNA"/>
</dbReference>
<evidence type="ECO:0000313" key="1">
    <source>
        <dbReference type="EMBL" id="RGT54670.1"/>
    </source>
</evidence>
<dbReference type="PROSITE" id="PS51257">
    <property type="entry name" value="PROKAR_LIPOPROTEIN"/>
    <property type="match status" value="1"/>
</dbReference>
<gene>
    <name evidence="1" type="ORF">DWX27_06205</name>
</gene>
<protein>
    <submittedName>
        <fullName evidence="1">Uncharacterized protein</fullName>
    </submittedName>
</protein>
<reference evidence="1 2" key="1">
    <citation type="submission" date="2018-08" db="EMBL/GenBank/DDBJ databases">
        <title>A genome reference for cultivated species of the human gut microbiota.</title>
        <authorList>
            <person name="Zou Y."/>
            <person name="Xue W."/>
            <person name="Luo G."/>
        </authorList>
    </citation>
    <scope>NUCLEOTIDE SEQUENCE [LARGE SCALE GENOMIC DNA]</scope>
    <source>
        <strain evidence="1 2">AF19-10AC</strain>
    </source>
</reference>
<sequence>MNAYLRRVGLLLALFIVGSCSDNMVENSENSSLIEKNDGEVDLNSLKSEFSFALARVLNESEGVRKLIKEEAIKQFDHDYDVLYMLVKDKQLGGGGTLEGFLLKYVSRENLLSLYKEMPTLTIFVPSLPGDSFSAEGWNTAKEIPYVAYKNKENEILFVDNAGNLDIINRDEIPIFPIVVVKPSERVILQSTSTRSSNNSCIMRANNGINFVFEYDEFNNITPSKANTRAVEIPDNLKRIYDAKKYADQNGVWQRDYIYYGISTMEGMGMYRNNISECIYAFELTGDPNEVYGDISDQDDDPHYEPFNGYRGQGGWYGGNYEFIVKTYVSSSQLVANEIIKVLSISPKDLFWYNGEKRRDETQIKTIGAMAAFKKYYLPIPIPLFDWNLENYSSSITISIEEKDIETTEQNVTKTTSTFATNFEFNPTFAAVVKIGAKMGASATVTHEVSTTITRYLNSDVLGDVLINFGDDVVIKNEMENIGGSEDESLIRRRGDDKVPYTPKPIYVPVLNPKYNSGRYKIEIIPLAQY</sequence>
<comment type="caution">
    <text evidence="1">The sequence shown here is derived from an EMBL/GenBank/DDBJ whole genome shotgun (WGS) entry which is preliminary data.</text>
</comment>